<dbReference type="InterPro" id="IPR003010">
    <property type="entry name" value="C-N_Hydrolase"/>
</dbReference>
<dbReference type="GO" id="GO:0005524">
    <property type="term" value="F:ATP binding"/>
    <property type="evidence" value="ECO:0007669"/>
    <property type="project" value="UniProtKB-KW"/>
</dbReference>
<dbReference type="SUPFAM" id="SSF56317">
    <property type="entry name" value="Carbon-nitrogen hydrolase"/>
    <property type="match status" value="1"/>
</dbReference>
<dbReference type="Proteomes" id="UP000000673">
    <property type="component" value="Unassembled WGS sequence"/>
</dbReference>
<evidence type="ECO:0000259" key="12">
    <source>
        <dbReference type="PROSITE" id="PS50263"/>
    </source>
</evidence>
<feature type="domain" description="CN hydrolase" evidence="12">
    <location>
        <begin position="25"/>
        <end position="295"/>
    </location>
</feature>
<keyword evidence="7" id="KW-0067">ATP-binding</keyword>
<evidence type="ECO:0000313" key="15">
    <source>
        <dbReference type="Proteomes" id="UP000000673"/>
    </source>
</evidence>
<dbReference type="GO" id="GO:0004359">
    <property type="term" value="F:glutaminase activity"/>
    <property type="evidence" value="ECO:0007669"/>
    <property type="project" value="InterPro"/>
</dbReference>
<dbReference type="CDD" id="cd07570">
    <property type="entry name" value="GAT_Gln-NAD-synth"/>
    <property type="match status" value="1"/>
</dbReference>
<evidence type="ECO:0000256" key="10">
    <source>
        <dbReference type="ARBA" id="ARBA00052340"/>
    </source>
</evidence>
<dbReference type="GO" id="GO:0003952">
    <property type="term" value="F:NAD+ synthase (glutamine-hydrolyzing) activity"/>
    <property type="evidence" value="ECO:0007669"/>
    <property type="project" value="UniProtKB-EC"/>
</dbReference>
<dbReference type="InterPro" id="IPR014729">
    <property type="entry name" value="Rossmann-like_a/b/a_fold"/>
</dbReference>
<dbReference type="Pfam" id="PF02540">
    <property type="entry name" value="NAD_synthase"/>
    <property type="match status" value="1"/>
</dbReference>
<dbReference type="OMA" id="TSQEVCN"/>
<reference evidence="14" key="4">
    <citation type="submission" date="2015-06" db="UniProtKB">
        <authorList>
            <consortium name="EnsemblMetazoa"/>
        </authorList>
    </citation>
    <scope>IDENTIFICATION</scope>
</reference>
<dbReference type="HAMAP" id="MF_02090">
    <property type="entry name" value="NadE_glutamine_dep"/>
    <property type="match status" value="1"/>
</dbReference>
<dbReference type="EC" id="6.3.5.1" evidence="3"/>
<evidence type="ECO:0000256" key="4">
    <source>
        <dbReference type="ARBA" id="ARBA00017309"/>
    </source>
</evidence>
<dbReference type="eggNOG" id="KOG2303">
    <property type="taxonomic scope" value="Eukaryota"/>
</dbReference>
<dbReference type="Pfam" id="PF00795">
    <property type="entry name" value="CN_hydrolase"/>
    <property type="match status" value="1"/>
</dbReference>
<dbReference type="VEuPathDB" id="VectorBase:ADAC004490"/>
<evidence type="ECO:0000256" key="7">
    <source>
        <dbReference type="ARBA" id="ARBA00022840"/>
    </source>
</evidence>
<comment type="catalytic activity">
    <reaction evidence="10">
        <text>deamido-NAD(+) + L-glutamine + ATP + H2O = L-glutamate + AMP + diphosphate + NAD(+) + H(+)</text>
        <dbReference type="Rhea" id="RHEA:24384"/>
        <dbReference type="ChEBI" id="CHEBI:15377"/>
        <dbReference type="ChEBI" id="CHEBI:15378"/>
        <dbReference type="ChEBI" id="CHEBI:29985"/>
        <dbReference type="ChEBI" id="CHEBI:30616"/>
        <dbReference type="ChEBI" id="CHEBI:33019"/>
        <dbReference type="ChEBI" id="CHEBI:57540"/>
        <dbReference type="ChEBI" id="CHEBI:58359"/>
        <dbReference type="ChEBI" id="CHEBI:58437"/>
        <dbReference type="ChEBI" id="CHEBI:456215"/>
        <dbReference type="EC" id="6.3.5.1"/>
    </reaction>
</comment>
<dbReference type="UniPathway" id="UPA00253">
    <property type="reaction ID" value="UER00334"/>
</dbReference>
<keyword evidence="5" id="KW-0436">Ligase</keyword>
<dbReference type="EnsemblMetazoa" id="ADAC004490-RA">
    <property type="protein sequence ID" value="ADAC004490-PA"/>
    <property type="gene ID" value="ADAC004490"/>
</dbReference>
<evidence type="ECO:0000313" key="13">
    <source>
        <dbReference type="EMBL" id="ETN63786.1"/>
    </source>
</evidence>
<dbReference type="STRING" id="43151.W5JI29"/>
<evidence type="ECO:0000256" key="1">
    <source>
        <dbReference type="ARBA" id="ARBA00005188"/>
    </source>
</evidence>
<feature type="region of interest" description="Disordered" evidence="11">
    <location>
        <begin position="351"/>
        <end position="370"/>
    </location>
</feature>
<feature type="compositionally biased region" description="Low complexity" evidence="11">
    <location>
        <begin position="354"/>
        <end position="370"/>
    </location>
</feature>
<evidence type="ECO:0000256" key="6">
    <source>
        <dbReference type="ARBA" id="ARBA00022741"/>
    </source>
</evidence>
<dbReference type="Gene3D" id="3.60.110.10">
    <property type="entry name" value="Carbon-nitrogen hydrolase"/>
    <property type="match status" value="1"/>
</dbReference>
<dbReference type="InterPro" id="IPR003694">
    <property type="entry name" value="NAD_synthase"/>
</dbReference>
<proteinExistence type="inferred from homology"/>
<dbReference type="PROSITE" id="PS50263">
    <property type="entry name" value="CN_HYDROLASE"/>
    <property type="match status" value="1"/>
</dbReference>
<feature type="region of interest" description="Disordered" evidence="11">
    <location>
        <begin position="829"/>
        <end position="906"/>
    </location>
</feature>
<protein>
    <recommendedName>
        <fullName evidence="4">Glutamine-dependent NAD(+) synthetase</fullName>
        <ecNumber evidence="3">6.3.5.1</ecNumber>
    </recommendedName>
    <alternativeName>
        <fullName evidence="9">NAD(+) synthase [glutamine-hydrolyzing]</fullName>
    </alternativeName>
</protein>
<evidence type="ECO:0000256" key="11">
    <source>
        <dbReference type="SAM" id="MobiDB-lite"/>
    </source>
</evidence>
<dbReference type="Gene3D" id="3.40.50.620">
    <property type="entry name" value="HUPs"/>
    <property type="match status" value="1"/>
</dbReference>
<dbReference type="FunFam" id="3.60.110.10:FF:000003">
    <property type="entry name" value="Glutamine-dependent NAD(+) synthetase"/>
    <property type="match status" value="1"/>
</dbReference>
<sequence>MEQHLTTGNVEEVTKKIRRTMGQHVRVVVSTLNQWAMDFQGNRDRILLSIGLTRLHQARYRTGPELEVCGYSCEDHFHEPDTFRHCWEVVLEIMRSPVARDILIDVGMPVQHRNVAYNCRVAFYNGRLVLIRPKMILCDDGNYRESRWFSAWTRERQTEEYQLPREVAIALGQETVPIGDAMLATLDTCLGYEICEELWTPRSKHIDMSLAGAEILVNGSGSYMQLRKANITGELIRHASYKAGGAYLFSNLRGCDGQRVYFNGCSAVALNGQIIARGRQFALEDVEVTVATFDLQDIRAYRGALRARSTLAAATPAYPRIQLSIELASSDRAWGAAAAAAAAEPMSEPIDDVSSPLLSSSSSSSSSSSLLSSSLYTPEEEIAMGPACWLWDYLRRSGQGGFFLPLSGGVDSSSTAIIVYSMCRLVVRACEEGQQQVREDCGKILAEPGYVPTTAADLCKRLLFTCYMGTENSSRETRQRAAQLAAQINCHHMDLNIDGAVSALLGIFQLATGTRPRFRAAGGCARQNLALQNIQARTRMVLAYLFAQLMLWVNGRPGGLLVLGSANVDEALRGYMTKYDCSSADVNPIGGISKQDLRQFLAYAQREFGLPIVAEIVAAPPTAELEPLVDGALAQTDEQDMGLTYAELSQFGRLRKQELCGPFSMFRKLASGAGITTKPPTTGHHRDPREIADKVKHFFRCYAINRHKMTVLTPSYHAESYSPDDNRFDHRPFLYRVNWAWQFAAIDAELQHLAAHDQQQPDADQHQQRRTVQSEAATRAHLFGIATAMLQEGGMDRGGGGGNSKAPINHCKPIDQSIERTTTNACNCDAGGGGDDDESDGGGAHPASPTPPPAQLHRGSSHIFRSERDGDGSINGPSIGTVGGGGGVGGTLTKSQSTGAGGYGRVHCSVMGKIKDRPGVPV</sequence>
<dbReference type="CDD" id="cd00553">
    <property type="entry name" value="NAD_synthase"/>
    <property type="match status" value="1"/>
</dbReference>
<evidence type="ECO:0000256" key="3">
    <source>
        <dbReference type="ARBA" id="ARBA00012743"/>
    </source>
</evidence>
<dbReference type="SUPFAM" id="SSF52402">
    <property type="entry name" value="Adenine nucleotide alpha hydrolases-like"/>
    <property type="match status" value="1"/>
</dbReference>
<dbReference type="PANTHER" id="PTHR23090">
    <property type="entry name" value="NH 3 /GLUTAMINE-DEPENDENT NAD + SYNTHETASE"/>
    <property type="match status" value="1"/>
</dbReference>
<dbReference type="FunCoup" id="W5JI29">
    <property type="interactions" value="1221"/>
</dbReference>
<dbReference type="FunFam" id="3.40.50.620:FF:000036">
    <property type="entry name" value="Glutamine-dependent NAD(+) synthetase"/>
    <property type="match status" value="1"/>
</dbReference>
<dbReference type="HOGENOM" id="CLU_011884_2_0_1"/>
<evidence type="ECO:0000313" key="14">
    <source>
        <dbReference type="EnsemblMetazoa" id="ADAC004490-PA"/>
    </source>
</evidence>
<dbReference type="InterPro" id="IPR036526">
    <property type="entry name" value="C-N_Hydrolase_sf"/>
</dbReference>
<dbReference type="EMBL" id="ADMH02001189">
    <property type="protein sequence ID" value="ETN63786.1"/>
    <property type="molecule type" value="Genomic_DNA"/>
</dbReference>
<dbReference type="PANTHER" id="PTHR23090:SF9">
    <property type="entry name" value="GLUTAMINE-DEPENDENT NAD(+) SYNTHETASE"/>
    <property type="match status" value="1"/>
</dbReference>
<reference evidence="13" key="3">
    <citation type="journal article" date="2013" name="Nucleic Acids Res.">
        <title>The genome of Anopheles darlingi, the main neotropical malaria vector.</title>
        <authorList>
            <person name="Marinotti O."/>
            <person name="Cerqueira G.C."/>
            <person name="de Almeida L.G."/>
            <person name="Ferro M.I."/>
            <person name="Loreto E.L."/>
            <person name="Zaha A."/>
            <person name="Teixeira S.M."/>
            <person name="Wespiser A.R."/>
            <person name="Almeida E Silva A."/>
            <person name="Schlindwein A.D."/>
            <person name="Pacheco A.C."/>
            <person name="Silva A.L."/>
            <person name="Graveley B.R."/>
            <person name="Walenz B.P."/>
            <person name="Lima Bde A."/>
            <person name="Ribeiro C.A."/>
            <person name="Nunes-Silva C.G."/>
            <person name="de Carvalho C.R."/>
            <person name="Soares C.M."/>
            <person name="de Menezes C.B."/>
            <person name="Matiolli C."/>
            <person name="Caffrey D."/>
            <person name="Araujo D.A."/>
            <person name="de Oliveira D.M."/>
            <person name="Golenbock D."/>
            <person name="Grisard E.C."/>
            <person name="Fantinatti-Garboggini F."/>
            <person name="de Carvalho F.M."/>
            <person name="Barcellos F.G."/>
            <person name="Prosdocimi F."/>
            <person name="May G."/>
            <person name="Azevedo Junior G.M."/>
            <person name="Guimaraes G.M."/>
            <person name="Goldman G.H."/>
            <person name="Padilha I.Q."/>
            <person name="Batista Jda S."/>
            <person name="Ferro J.A."/>
            <person name="Ribeiro J.M."/>
            <person name="Fietto J.L."/>
            <person name="Dabbas K.M."/>
            <person name="Cerdeira L."/>
            <person name="Agnez-Lima L.F."/>
            <person name="Brocchi M."/>
            <person name="de Carvalho M.O."/>
            <person name="Teixeira Mde M."/>
            <person name="Diniz Maia Mde M."/>
            <person name="Goldman M.H."/>
            <person name="Cruz Schneider M.P."/>
            <person name="Felipe M.S."/>
            <person name="Hungria M."/>
            <person name="Nicolas M.F."/>
            <person name="Pereira M."/>
            <person name="Montes M.A."/>
            <person name="Cantao M.E."/>
            <person name="Vincentz M."/>
            <person name="Rafael M.S."/>
            <person name="Silverman N."/>
            <person name="Stoco P.H."/>
            <person name="Souza R.C."/>
            <person name="Vicentini R."/>
            <person name="Gazzinelli R.T."/>
            <person name="Neves Rde O."/>
            <person name="Silva R."/>
            <person name="Astolfi-Filho S."/>
            <person name="Maciel T.E."/>
            <person name="Urmenyi T.P."/>
            <person name="Tadei W.P."/>
            <person name="Camargo E.P."/>
            <person name="de Vasconcelos A.T."/>
        </authorList>
    </citation>
    <scope>NUCLEOTIDE SEQUENCE</scope>
</reference>
<evidence type="ECO:0000256" key="5">
    <source>
        <dbReference type="ARBA" id="ARBA00022598"/>
    </source>
</evidence>
<accession>W5JI29</accession>
<dbReference type="GO" id="GO:0005737">
    <property type="term" value="C:cytoplasm"/>
    <property type="evidence" value="ECO:0007669"/>
    <property type="project" value="InterPro"/>
</dbReference>
<name>W5JI29_ANODA</name>
<dbReference type="InterPro" id="IPR014445">
    <property type="entry name" value="Gln-dep_NAD_synthase"/>
</dbReference>
<keyword evidence="15" id="KW-1185">Reference proteome</keyword>
<gene>
    <name evidence="13" type="ORF">AND_004490</name>
</gene>
<reference evidence="13" key="2">
    <citation type="submission" date="2010-05" db="EMBL/GenBank/DDBJ databases">
        <authorList>
            <person name="Almeida L.G."/>
            <person name="Nicolas M.F."/>
            <person name="Souza R.C."/>
            <person name="Vasconcelos A.T.R."/>
        </authorList>
    </citation>
    <scope>NUCLEOTIDE SEQUENCE</scope>
</reference>
<dbReference type="InterPro" id="IPR022310">
    <property type="entry name" value="NAD/GMP_synthase"/>
</dbReference>
<evidence type="ECO:0000256" key="2">
    <source>
        <dbReference type="ARBA" id="ARBA00007145"/>
    </source>
</evidence>
<feature type="region of interest" description="Disordered" evidence="11">
    <location>
        <begin position="754"/>
        <end position="775"/>
    </location>
</feature>
<evidence type="ECO:0000256" key="9">
    <source>
        <dbReference type="ARBA" id="ARBA00030681"/>
    </source>
</evidence>
<dbReference type="GO" id="GO:0009435">
    <property type="term" value="P:NAD+ biosynthetic process"/>
    <property type="evidence" value="ECO:0007669"/>
    <property type="project" value="UniProtKB-UniPathway"/>
</dbReference>
<dbReference type="NCBIfam" id="TIGR00552">
    <property type="entry name" value="nadE"/>
    <property type="match status" value="1"/>
</dbReference>
<comment type="pathway">
    <text evidence="1">Cofactor biosynthesis; NAD(+) biosynthesis; NAD(+) from deamido-NAD(+) (L-Gln route): step 1/1.</text>
</comment>
<evidence type="ECO:0000256" key="8">
    <source>
        <dbReference type="ARBA" id="ARBA00023027"/>
    </source>
</evidence>
<dbReference type="VEuPathDB" id="VectorBase:ADAR2_011226"/>
<keyword evidence="6" id="KW-0547">Nucleotide-binding</keyword>
<keyword evidence="8" id="KW-0520">NAD</keyword>
<organism evidence="13">
    <name type="scientific">Anopheles darlingi</name>
    <name type="common">Mosquito</name>
    <dbReference type="NCBI Taxonomy" id="43151"/>
    <lineage>
        <taxon>Eukaryota</taxon>
        <taxon>Metazoa</taxon>
        <taxon>Ecdysozoa</taxon>
        <taxon>Arthropoda</taxon>
        <taxon>Hexapoda</taxon>
        <taxon>Insecta</taxon>
        <taxon>Pterygota</taxon>
        <taxon>Neoptera</taxon>
        <taxon>Endopterygota</taxon>
        <taxon>Diptera</taxon>
        <taxon>Nematocera</taxon>
        <taxon>Culicoidea</taxon>
        <taxon>Culicidae</taxon>
        <taxon>Anophelinae</taxon>
        <taxon>Anopheles</taxon>
    </lineage>
</organism>
<reference evidence="13 15" key="1">
    <citation type="journal article" date="2010" name="BMC Genomics">
        <title>Combination of measures distinguishes pre-miRNAs from other stem-loops in the genome of the newly sequenced Anopheles darlingi.</title>
        <authorList>
            <person name="Mendes N.D."/>
            <person name="Freitas A.T."/>
            <person name="Vasconcelos A.T."/>
            <person name="Sagot M.F."/>
        </authorList>
    </citation>
    <scope>NUCLEOTIDE SEQUENCE</scope>
</reference>
<comment type="similarity">
    <text evidence="2">In the C-terminal section; belongs to the NAD synthetase family.</text>
</comment>
<dbReference type="AlphaFoldDB" id="W5JI29"/>
<feature type="compositionally biased region" description="Gly residues" evidence="11">
    <location>
        <begin position="881"/>
        <end position="890"/>
    </location>
</feature>